<protein>
    <submittedName>
        <fullName evidence="1">Uncharacterized protein</fullName>
    </submittedName>
</protein>
<organism evidence="1">
    <name type="scientific">Arion vulgaris</name>
    <dbReference type="NCBI Taxonomy" id="1028688"/>
    <lineage>
        <taxon>Eukaryota</taxon>
        <taxon>Metazoa</taxon>
        <taxon>Spiralia</taxon>
        <taxon>Lophotrochozoa</taxon>
        <taxon>Mollusca</taxon>
        <taxon>Gastropoda</taxon>
        <taxon>Heterobranchia</taxon>
        <taxon>Euthyneura</taxon>
        <taxon>Panpulmonata</taxon>
        <taxon>Eupulmonata</taxon>
        <taxon>Stylommatophora</taxon>
        <taxon>Helicina</taxon>
        <taxon>Arionoidea</taxon>
        <taxon>Arionidae</taxon>
        <taxon>Arion</taxon>
    </lineage>
</organism>
<evidence type="ECO:0000313" key="1">
    <source>
        <dbReference type="EMBL" id="CEK89841.1"/>
    </source>
</evidence>
<dbReference type="EMBL" id="HACG01042976">
    <property type="protein sequence ID" value="CEK89841.1"/>
    <property type="molecule type" value="Transcribed_RNA"/>
</dbReference>
<name>A0A0B7BC23_9EUPU</name>
<sequence length="66" mass="7286">LGSDHIQSSSSLQSLDKLTIKFSVFIQPAVSEKPKNLYYSSSTPGNRYCDANMSALPLPRITECSY</sequence>
<accession>A0A0B7BC23</accession>
<reference evidence="1" key="1">
    <citation type="submission" date="2014-12" db="EMBL/GenBank/DDBJ databases">
        <title>Insight into the proteome of Arion vulgaris.</title>
        <authorList>
            <person name="Aradska J."/>
            <person name="Bulat T."/>
            <person name="Smidak R."/>
            <person name="Sarate P."/>
            <person name="Gangsoo J."/>
            <person name="Sialana F."/>
            <person name="Bilban M."/>
            <person name="Lubec G."/>
        </authorList>
    </citation>
    <scope>NUCLEOTIDE SEQUENCE</scope>
    <source>
        <tissue evidence="1">Skin</tissue>
    </source>
</reference>
<dbReference type="AlphaFoldDB" id="A0A0B7BC23"/>
<proteinExistence type="predicted"/>
<gene>
    <name evidence="1" type="primary">ORF173282</name>
</gene>
<feature type="non-terminal residue" evidence="1">
    <location>
        <position position="1"/>
    </location>
</feature>